<reference evidence="1 2" key="1">
    <citation type="submission" date="2014-10" db="EMBL/GenBank/DDBJ databases">
        <title>Genome sequencing of Vitellibacter vladivostokensis KMM 3516.</title>
        <authorList>
            <person name="Thevarajoo S."/>
            <person name="Selvaratnam C."/>
            <person name="Goh K.M."/>
            <person name="Chong C.S."/>
        </authorList>
    </citation>
    <scope>NUCLEOTIDE SEQUENCE [LARGE SCALE GENOMIC DNA]</scope>
    <source>
        <strain evidence="1 2">KMM 3516</strain>
    </source>
</reference>
<keyword evidence="2" id="KW-1185">Reference proteome</keyword>
<evidence type="ECO:0008006" key="3">
    <source>
        <dbReference type="Google" id="ProtNLM"/>
    </source>
</evidence>
<evidence type="ECO:0000313" key="1">
    <source>
        <dbReference type="EMBL" id="KJJ39880.1"/>
    </source>
</evidence>
<proteinExistence type="predicted"/>
<dbReference type="Proteomes" id="UP000033497">
    <property type="component" value="Unassembled WGS sequence"/>
</dbReference>
<comment type="caution">
    <text evidence="1">The sequence shown here is derived from an EMBL/GenBank/DDBJ whole genome shotgun (WGS) entry which is preliminary data.</text>
</comment>
<accession>A0ABR5DM67</accession>
<gene>
    <name evidence="1" type="ORF">MB09_01540</name>
</gene>
<protein>
    <recommendedName>
        <fullName evidence="3">Phage protein</fullName>
    </recommendedName>
</protein>
<organism evidence="1 2">
    <name type="scientific">Aequorivita vladivostokensis</name>
    <dbReference type="NCBI Taxonomy" id="171194"/>
    <lineage>
        <taxon>Bacteria</taxon>
        <taxon>Pseudomonadati</taxon>
        <taxon>Bacteroidota</taxon>
        <taxon>Flavobacteriia</taxon>
        <taxon>Flavobacteriales</taxon>
        <taxon>Flavobacteriaceae</taxon>
        <taxon>Aequorivita</taxon>
    </lineage>
</organism>
<dbReference type="EMBL" id="JSVU01000001">
    <property type="protein sequence ID" value="KJJ39880.1"/>
    <property type="molecule type" value="Genomic_DNA"/>
</dbReference>
<name>A0ABR5DM67_9FLAO</name>
<evidence type="ECO:0000313" key="2">
    <source>
        <dbReference type="Proteomes" id="UP000033497"/>
    </source>
</evidence>
<sequence length="150" mass="17999">MKYKSVYEYLDEVFSEKKNPSNEEIVKAKKAYWKLYFRHYHKQRRKTRKEFTLGFEPEMLSKIKNKKGSLSTSKFLYQAVCTAIDNNSLNFIQRDLLAEIQQQLMLIISYIEENLLDDKNELAYETIAKIEELELKIHNIQNYDNKEQSN</sequence>